<evidence type="ECO:0000256" key="2">
    <source>
        <dbReference type="ARBA" id="ARBA00022475"/>
    </source>
</evidence>
<evidence type="ECO:0000313" key="7">
    <source>
        <dbReference type="EMBL" id="ATI40629.1"/>
    </source>
</evidence>
<name>A0A291LV95_9RHOB</name>
<dbReference type="GO" id="GO:0005886">
    <property type="term" value="C:plasma membrane"/>
    <property type="evidence" value="ECO:0007669"/>
    <property type="project" value="UniProtKB-SubCell"/>
</dbReference>
<dbReference type="OrthoDB" id="286641at204455"/>
<evidence type="ECO:0008006" key="9">
    <source>
        <dbReference type="Google" id="ProtNLM"/>
    </source>
</evidence>
<feature type="transmembrane region" description="Helical" evidence="6">
    <location>
        <begin position="12"/>
        <end position="34"/>
    </location>
</feature>
<organism evidence="7 8">
    <name type="scientific">Pacificitalea manganoxidans</name>
    <dbReference type="NCBI Taxonomy" id="1411902"/>
    <lineage>
        <taxon>Bacteria</taxon>
        <taxon>Pseudomonadati</taxon>
        <taxon>Pseudomonadota</taxon>
        <taxon>Alphaproteobacteria</taxon>
        <taxon>Rhodobacterales</taxon>
        <taxon>Paracoccaceae</taxon>
        <taxon>Pacificitalea</taxon>
    </lineage>
</organism>
<accession>A0A291LV95</accession>
<dbReference type="EMBL" id="CP021404">
    <property type="protein sequence ID" value="ATI40629.1"/>
    <property type="molecule type" value="Genomic_DNA"/>
</dbReference>
<keyword evidence="5 6" id="KW-0472">Membrane</keyword>
<keyword evidence="4 6" id="KW-1133">Transmembrane helix</keyword>
<dbReference type="PANTHER" id="PTHR30250">
    <property type="entry name" value="PST FAMILY PREDICTED COLANIC ACID TRANSPORTER"/>
    <property type="match status" value="1"/>
</dbReference>
<feature type="transmembrane region" description="Helical" evidence="6">
    <location>
        <begin position="341"/>
        <end position="363"/>
    </location>
</feature>
<evidence type="ECO:0000313" key="8">
    <source>
        <dbReference type="Proteomes" id="UP000219050"/>
    </source>
</evidence>
<dbReference type="PANTHER" id="PTHR30250:SF26">
    <property type="entry name" value="PSMA PROTEIN"/>
    <property type="match status" value="1"/>
</dbReference>
<evidence type="ECO:0000256" key="3">
    <source>
        <dbReference type="ARBA" id="ARBA00022692"/>
    </source>
</evidence>
<evidence type="ECO:0000256" key="6">
    <source>
        <dbReference type="SAM" id="Phobius"/>
    </source>
</evidence>
<proteinExistence type="predicted"/>
<feature type="transmembrane region" description="Helical" evidence="6">
    <location>
        <begin position="316"/>
        <end position="335"/>
    </location>
</feature>
<dbReference type="AlphaFoldDB" id="A0A291LV95"/>
<dbReference type="RefSeq" id="WP_097372309.1">
    <property type="nucleotide sequence ID" value="NZ_CP021404.1"/>
</dbReference>
<keyword evidence="3 6" id="KW-0812">Transmembrane</keyword>
<feature type="transmembrane region" description="Helical" evidence="6">
    <location>
        <begin position="246"/>
        <end position="266"/>
    </location>
</feature>
<feature type="transmembrane region" description="Helical" evidence="6">
    <location>
        <begin position="401"/>
        <end position="421"/>
    </location>
</feature>
<protein>
    <recommendedName>
        <fullName evidence="9">O-antigen/teichoic acid export membrane protein</fullName>
    </recommendedName>
</protein>
<feature type="transmembrane region" description="Helical" evidence="6">
    <location>
        <begin position="121"/>
        <end position="143"/>
    </location>
</feature>
<reference evidence="7 8" key="1">
    <citation type="submission" date="2017-05" db="EMBL/GenBank/DDBJ databases">
        <title>Comparative genomic and metabolic analysis of manganese-oxidizing mechanisms in Celeribater manganoxidans DY25T: its adaption to the environment of polymetallic nodule.</title>
        <authorList>
            <person name="Wang X."/>
        </authorList>
    </citation>
    <scope>NUCLEOTIDE SEQUENCE [LARGE SCALE GENOMIC DNA]</scope>
    <source>
        <strain evidence="7 8">DY25</strain>
    </source>
</reference>
<sequence>MSLRRNILAQGGGQAGLLTVQLVSVPLLIAAWGIDGFGTWAMLTALAGLLALSDLGFTFAVKNDLALRLARGDRAGARASYQSVLVLLLGSCAVLALLIAGGVLMAWHIGWLARLSQGGEVAAAIAWLAATAGLSQFFLLGCAGLRGIGRPAEEITAAATARIAEGMAVVTVALLGHGIASAAAAACLMRAVACGVLWWRLRRLAPWLRSGLRSGVPEARRDRLRLLASPALSYLLIPLAQAGLLHAPPLLLGLMSGPTGVALYAVTRTVARAGTTAATLVNHALVPEYSYAFGAGRAQRVAALIRLHQTLIGMGALAYAAILAALGLMLIHWFSGGSVTAQSALLAAIGLSVLLEMGWTACLAPRAARNAHRRIALSAPLGAAVGLGAGVALAGVIAPPVALGCGVALAHGLICGAALSAPAHTLPHGRLI</sequence>
<feature type="transmembrane region" description="Helical" evidence="6">
    <location>
        <begin position="84"/>
        <end position="109"/>
    </location>
</feature>
<evidence type="ECO:0000256" key="5">
    <source>
        <dbReference type="ARBA" id="ARBA00023136"/>
    </source>
</evidence>
<dbReference type="KEGG" id="cmag:CBW24_00450"/>
<dbReference type="InterPro" id="IPR050833">
    <property type="entry name" value="Poly_Biosynth_Transport"/>
</dbReference>
<evidence type="ECO:0000256" key="1">
    <source>
        <dbReference type="ARBA" id="ARBA00004651"/>
    </source>
</evidence>
<keyword evidence="8" id="KW-1185">Reference proteome</keyword>
<feature type="transmembrane region" description="Helical" evidence="6">
    <location>
        <begin position="375"/>
        <end position="395"/>
    </location>
</feature>
<feature type="transmembrane region" description="Helical" evidence="6">
    <location>
        <begin position="40"/>
        <end position="61"/>
    </location>
</feature>
<comment type="subcellular location">
    <subcellularLocation>
        <location evidence="1">Cell membrane</location>
        <topology evidence="1">Multi-pass membrane protein</topology>
    </subcellularLocation>
</comment>
<dbReference type="Proteomes" id="UP000219050">
    <property type="component" value="Chromosome"/>
</dbReference>
<gene>
    <name evidence="7" type="ORF">CBW24_00450</name>
</gene>
<evidence type="ECO:0000256" key="4">
    <source>
        <dbReference type="ARBA" id="ARBA00022989"/>
    </source>
</evidence>
<keyword evidence="2" id="KW-1003">Cell membrane</keyword>